<dbReference type="AlphaFoldDB" id="A0A8J6UMY5"/>
<dbReference type="Pfam" id="PF16743">
    <property type="entry name" value="PliI"/>
    <property type="match status" value="1"/>
</dbReference>
<reference evidence="2" key="1">
    <citation type="submission" date="2020-09" db="EMBL/GenBank/DDBJ databases">
        <title>A novel bacterium of genus Neiella, isolated from South China Sea.</title>
        <authorList>
            <person name="Huang H."/>
            <person name="Mo K."/>
            <person name="Hu Y."/>
        </authorList>
    </citation>
    <scope>NUCLEOTIDE SEQUENCE</scope>
    <source>
        <strain evidence="2">HB171785</strain>
    </source>
</reference>
<dbReference type="EMBL" id="JACXAF010000032">
    <property type="protein sequence ID" value="MBD1391245.1"/>
    <property type="molecule type" value="Genomic_DNA"/>
</dbReference>
<gene>
    <name evidence="2" type="ORF">IC617_17600</name>
</gene>
<evidence type="ECO:0000313" key="3">
    <source>
        <dbReference type="Proteomes" id="UP000638014"/>
    </source>
</evidence>
<proteinExistence type="predicted"/>
<dbReference type="RefSeq" id="WP_191146303.1">
    <property type="nucleotide sequence ID" value="NZ_JACXAF010000032.1"/>
</dbReference>
<dbReference type="Gene3D" id="2.40.128.460">
    <property type="entry name" value="Periplasmic lysozyme inhibitor of I-type lysozyme"/>
    <property type="match status" value="1"/>
</dbReference>
<keyword evidence="1" id="KW-0732">Signal</keyword>
<keyword evidence="3" id="KW-1185">Reference proteome</keyword>
<dbReference type="Proteomes" id="UP000638014">
    <property type="component" value="Unassembled WGS sequence"/>
</dbReference>
<evidence type="ECO:0000313" key="2">
    <source>
        <dbReference type="EMBL" id="MBD1391245.1"/>
    </source>
</evidence>
<comment type="caution">
    <text evidence="2">The sequence shown here is derived from an EMBL/GenBank/DDBJ whole genome shotgun (WGS) entry which is preliminary data.</text>
</comment>
<accession>A0A8J6UMY5</accession>
<feature type="signal peptide" evidence="1">
    <location>
        <begin position="1"/>
        <end position="18"/>
    </location>
</feature>
<feature type="chain" id="PRO_5035184683" evidence="1">
    <location>
        <begin position="19"/>
        <end position="195"/>
    </location>
</feature>
<evidence type="ECO:0000256" key="1">
    <source>
        <dbReference type="SAM" id="SignalP"/>
    </source>
</evidence>
<sequence length="195" mass="21870">MKQLFLSVIGLLSLKANAGTEIIQHQFKTEITTDIYVRTGAGEHSCGGTASISAFYYGFDEYIDAVIFGRGGPVAETWVIDSDKNNNPEVFVWVRSCGSGGLGAIHAYELLTYDDENIRRSRRKIKWVEVQIPPVPPAFLERHRGHDTFDVLPDGLIRTFPQYNASDSNAAPTKEPLTIKYLFKDKKWVISETVQ</sequence>
<protein>
    <submittedName>
        <fullName evidence="2">Uncharacterized protein</fullName>
    </submittedName>
</protein>
<dbReference type="InterPro" id="IPR038643">
    <property type="entry name" value="PliI_sf"/>
</dbReference>
<name>A0A8J6UMY5_9GAMM</name>
<dbReference type="InterPro" id="IPR031948">
    <property type="entry name" value="PliI"/>
</dbReference>
<organism evidence="2 3">
    <name type="scientific">Neiella litorisoli</name>
    <dbReference type="NCBI Taxonomy" id="2771431"/>
    <lineage>
        <taxon>Bacteria</taxon>
        <taxon>Pseudomonadati</taxon>
        <taxon>Pseudomonadota</taxon>
        <taxon>Gammaproteobacteria</taxon>
        <taxon>Alteromonadales</taxon>
        <taxon>Echinimonadaceae</taxon>
        <taxon>Neiella</taxon>
    </lineage>
</organism>